<dbReference type="AlphaFoldDB" id="A0A3B0VZ61"/>
<gene>
    <name evidence="1" type="ORF">MNBD_DELTA04-298</name>
</gene>
<organism evidence="1">
    <name type="scientific">hydrothermal vent metagenome</name>
    <dbReference type="NCBI Taxonomy" id="652676"/>
    <lineage>
        <taxon>unclassified sequences</taxon>
        <taxon>metagenomes</taxon>
        <taxon>ecological metagenomes</taxon>
    </lineage>
</organism>
<dbReference type="InterPro" id="IPR007049">
    <property type="entry name" value="Carb-sel_porin_OprB"/>
</dbReference>
<name>A0A3B0VZ61_9ZZZZ</name>
<dbReference type="GO" id="GO:0015288">
    <property type="term" value="F:porin activity"/>
    <property type="evidence" value="ECO:0007669"/>
    <property type="project" value="InterPro"/>
</dbReference>
<dbReference type="Gene3D" id="2.40.160.180">
    <property type="entry name" value="Carbohydrate-selective porin OprB"/>
    <property type="match status" value="1"/>
</dbReference>
<dbReference type="Pfam" id="PF04966">
    <property type="entry name" value="OprB"/>
    <property type="match status" value="1"/>
</dbReference>
<dbReference type="GO" id="GO:0008643">
    <property type="term" value="P:carbohydrate transport"/>
    <property type="evidence" value="ECO:0007669"/>
    <property type="project" value="InterPro"/>
</dbReference>
<proteinExistence type="predicted"/>
<protein>
    <recommendedName>
        <fullName evidence="2">Porin</fullName>
    </recommendedName>
</protein>
<accession>A0A3B0VZ61</accession>
<dbReference type="EMBL" id="UOEY01000045">
    <property type="protein sequence ID" value="VAW37576.1"/>
    <property type="molecule type" value="Genomic_DNA"/>
</dbReference>
<dbReference type="GO" id="GO:0016020">
    <property type="term" value="C:membrane"/>
    <property type="evidence" value="ECO:0007669"/>
    <property type="project" value="InterPro"/>
</dbReference>
<sequence>MKRFLGKTTLGVSVFMVPFAVQTALAGSPVDLEQQVKVLAGQNRMLMERLQKVEGELQAMKTRRQSLPAAKALSTVSGAAAATTGQDSQDSGPAWFKRIGLDVDVTGIVQGTAGNDRDLMNNPGGGNSTEGSYTMDVNLSTSFAQYGSFYIHLEGGDGEGINNRVASFSVPNYDSWVTKNNRDQADVTISEAFYEFSFLDEKLTLDAGKMDVSVLFDENEVAGDETSQFMSNIFVKSMGLTIPEPDNFYCPGFMVKAEPSDLLEFRLVGASVENDNWDRLFDHGFVAGQVNFKPRFHDRRGNYRIYAWRDARNHLGNSNLAAANAAPLYSSSLADQAQEGWGLSFDQEIWDGVKGFARYSQTDDDLARWNGDDQAWEMIPFDKLWSMGLEVPGHFWQRADDVFGLAVGQTLLTDDYKNANRDTADEKYLESYYKLTLNEHFALSADLQWIQNAGGNSLASDIYIFGLRSQLNF</sequence>
<dbReference type="InterPro" id="IPR038673">
    <property type="entry name" value="OprB_sf"/>
</dbReference>
<evidence type="ECO:0008006" key="2">
    <source>
        <dbReference type="Google" id="ProtNLM"/>
    </source>
</evidence>
<reference evidence="1" key="1">
    <citation type="submission" date="2018-06" db="EMBL/GenBank/DDBJ databases">
        <authorList>
            <person name="Zhirakovskaya E."/>
        </authorList>
    </citation>
    <scope>NUCLEOTIDE SEQUENCE</scope>
</reference>
<evidence type="ECO:0000313" key="1">
    <source>
        <dbReference type="EMBL" id="VAW37576.1"/>
    </source>
</evidence>